<dbReference type="PROSITE" id="PS51257">
    <property type="entry name" value="PROKAR_LIPOPROTEIN"/>
    <property type="match status" value="1"/>
</dbReference>
<organism evidence="1 2">
    <name type="scientific">Corallococcus macrosporus DSM 14697</name>
    <dbReference type="NCBI Taxonomy" id="1189310"/>
    <lineage>
        <taxon>Bacteria</taxon>
        <taxon>Pseudomonadati</taxon>
        <taxon>Myxococcota</taxon>
        <taxon>Myxococcia</taxon>
        <taxon>Myxococcales</taxon>
        <taxon>Cystobacterineae</taxon>
        <taxon>Myxococcaceae</taxon>
        <taxon>Corallococcus</taxon>
    </lineage>
</organism>
<gene>
    <name evidence="1" type="ORF">MYMAC_000473</name>
</gene>
<proteinExistence type="predicted"/>
<evidence type="ECO:0000313" key="1">
    <source>
        <dbReference type="EMBL" id="ATB44890.1"/>
    </source>
</evidence>
<dbReference type="Proteomes" id="UP000217343">
    <property type="component" value="Chromosome"/>
</dbReference>
<dbReference type="AlphaFoldDB" id="A0A250JMP1"/>
<evidence type="ECO:0008006" key="3">
    <source>
        <dbReference type="Google" id="ProtNLM"/>
    </source>
</evidence>
<evidence type="ECO:0000313" key="2">
    <source>
        <dbReference type="Proteomes" id="UP000217343"/>
    </source>
</evidence>
<name>A0A250JMP1_9BACT</name>
<dbReference type="KEGG" id="mmas:MYMAC_000473"/>
<sequence>MIQSRWTCIGAFVLAVFVGCAEAPLRGEATPRRVAVALVDEGCDTEADFRCLCKGTVGDAAPHLEEVGVDLEVLRESGWPCVPGDFDQDGEQDYAFPGAGYSCNQSVPVRVLFTRGGSAREVQTLPRELSCLQRYVSKDASMPPGQGLVDWGEGNATWLYRFDGQGWLVTSHLSEAR</sequence>
<dbReference type="OrthoDB" id="5383318at2"/>
<dbReference type="RefSeq" id="WP_095956879.1">
    <property type="nucleotide sequence ID" value="NZ_CP022203.1"/>
</dbReference>
<reference evidence="1 2" key="1">
    <citation type="submission" date="2017-06" db="EMBL/GenBank/DDBJ databases">
        <title>Sequencing and comparative analysis of myxobacterial genomes.</title>
        <authorList>
            <person name="Rupp O."/>
            <person name="Goesmann A."/>
            <person name="Sogaard-Andersen L."/>
        </authorList>
    </citation>
    <scope>NUCLEOTIDE SEQUENCE [LARGE SCALE GENOMIC DNA]</scope>
    <source>
        <strain evidence="1 2">DSM 14697</strain>
    </source>
</reference>
<accession>A0A250JMP1</accession>
<dbReference type="EMBL" id="CP022203">
    <property type="protein sequence ID" value="ATB44890.1"/>
    <property type="molecule type" value="Genomic_DNA"/>
</dbReference>
<keyword evidence="2" id="KW-1185">Reference proteome</keyword>
<protein>
    <recommendedName>
        <fullName evidence="3">Lipoprotein</fullName>
    </recommendedName>
</protein>